<keyword evidence="2" id="KW-0732">Signal</keyword>
<dbReference type="SMART" id="SM00835">
    <property type="entry name" value="Cupin_1"/>
    <property type="match status" value="2"/>
</dbReference>
<dbReference type="InterPro" id="IPR011051">
    <property type="entry name" value="RmlC_Cupin_sf"/>
</dbReference>
<feature type="compositionally biased region" description="Acidic residues" evidence="1">
    <location>
        <begin position="121"/>
        <end position="137"/>
    </location>
</feature>
<dbReference type="CDD" id="cd02244">
    <property type="entry name" value="cupin_7S_vicilin-like_N"/>
    <property type="match status" value="1"/>
</dbReference>
<feature type="domain" description="Cupin type-1" evidence="3">
    <location>
        <begin position="144"/>
        <end position="302"/>
    </location>
</feature>
<dbReference type="CDD" id="cd02245">
    <property type="entry name" value="cupin_7S_vicilin-like_C"/>
    <property type="match status" value="1"/>
</dbReference>
<dbReference type="OrthoDB" id="2019862at2759"/>
<dbReference type="InterPro" id="IPR006045">
    <property type="entry name" value="Cupin_1"/>
</dbReference>
<feature type="domain" description="Cupin type-1" evidence="3">
    <location>
        <begin position="335"/>
        <end position="484"/>
    </location>
</feature>
<protein>
    <recommendedName>
        <fullName evidence="3">Cupin type-1 domain-containing protein</fullName>
    </recommendedName>
</protein>
<feature type="compositionally biased region" description="Basic and acidic residues" evidence="1">
    <location>
        <begin position="102"/>
        <end position="120"/>
    </location>
</feature>
<organism evidence="4 5">
    <name type="scientific">Ceratopteris richardii</name>
    <name type="common">Triangle waterfern</name>
    <dbReference type="NCBI Taxonomy" id="49495"/>
    <lineage>
        <taxon>Eukaryota</taxon>
        <taxon>Viridiplantae</taxon>
        <taxon>Streptophyta</taxon>
        <taxon>Embryophyta</taxon>
        <taxon>Tracheophyta</taxon>
        <taxon>Polypodiopsida</taxon>
        <taxon>Polypodiidae</taxon>
        <taxon>Polypodiales</taxon>
        <taxon>Pteridineae</taxon>
        <taxon>Pteridaceae</taxon>
        <taxon>Parkerioideae</taxon>
        <taxon>Ceratopteris</taxon>
    </lineage>
</organism>
<dbReference type="AlphaFoldDB" id="A0A8T2V5X8"/>
<feature type="region of interest" description="Disordered" evidence="1">
    <location>
        <begin position="102"/>
        <end position="144"/>
    </location>
</feature>
<keyword evidence="5" id="KW-1185">Reference proteome</keyword>
<evidence type="ECO:0000313" key="5">
    <source>
        <dbReference type="Proteomes" id="UP000825935"/>
    </source>
</evidence>
<name>A0A8T2V5X8_CERRI</name>
<accession>A0A8T2V5X8</accession>
<comment type="caution">
    <text evidence="4">The sequence shown here is derived from an EMBL/GenBank/DDBJ whole genome shotgun (WGS) entry which is preliminary data.</text>
</comment>
<dbReference type="Pfam" id="PF00190">
    <property type="entry name" value="Cupin_1"/>
    <property type="match status" value="2"/>
</dbReference>
<proteinExistence type="predicted"/>
<feature type="chain" id="PRO_5035949569" description="Cupin type-1 domain-containing protein" evidence="2">
    <location>
        <begin position="19"/>
        <end position="504"/>
    </location>
</feature>
<dbReference type="InterPro" id="IPR050253">
    <property type="entry name" value="Seed_Storage-Functional"/>
</dbReference>
<gene>
    <name evidence="4" type="ORF">KP509_02G054400</name>
</gene>
<dbReference type="OMA" id="DKPMHIG"/>
<dbReference type="EMBL" id="CM035407">
    <property type="protein sequence ID" value="KAH7443891.1"/>
    <property type="molecule type" value="Genomic_DNA"/>
</dbReference>
<sequence length="504" mass="57116">MCLMKFCILPAFVLFVLSLHCSIQRQYACVLALRITDSSSEKGLNNRHIDTYAEYVHDDEENYVNPGDALERSSEDRLHRALHRYEVSSGFTVREELNDQKDLSLQENVEERRGGRMRREEEEEEEEQEEEGDDDEPERPRDSERFVFGKPAKLIKTEAGELRITSHGGLNDELGKRRMGLGFLTLEPNALLLPHYLDVHWLFLVYKGRGRLSWVDNADFHEVDLEEGDLYKLDSGTVFHVYNVDEGQRLSIFSIFDTVSVFDDEPFHTFFLAGGKKQRTVLSGFDESILATAFKASWDQVSDVLSSQTSEGIMYSIQRNESLNMMKRNASDKPFNIYEKKADFSNDYGAATSVHEDDYSVLKDVNKGVFFVRLKAGALLAPHWNPRATEIALVTNGEGEIHVVYPNGTAAATERVQKGDIFYVPQSFPMCQIAARNGPFEFVGFSTSSRPNRPQFLAGGMSVLQGLDIDLVASSYNVPTRRMQDFLSRQNESIILPGEPLPTS</sequence>
<dbReference type="PANTHER" id="PTHR31189:SF2">
    <property type="entry name" value="RMLC-LIKE CUPINS SUPERFAMILY PROTEIN"/>
    <property type="match status" value="1"/>
</dbReference>
<reference evidence="4" key="1">
    <citation type="submission" date="2021-08" db="EMBL/GenBank/DDBJ databases">
        <title>WGS assembly of Ceratopteris richardii.</title>
        <authorList>
            <person name="Marchant D.B."/>
            <person name="Chen G."/>
            <person name="Jenkins J."/>
            <person name="Shu S."/>
            <person name="Leebens-Mack J."/>
            <person name="Grimwood J."/>
            <person name="Schmutz J."/>
            <person name="Soltis P."/>
            <person name="Soltis D."/>
            <person name="Chen Z.-H."/>
        </authorList>
    </citation>
    <scope>NUCLEOTIDE SEQUENCE</scope>
    <source>
        <strain evidence="4">Whitten #5841</strain>
        <tissue evidence="4">Leaf</tissue>
    </source>
</reference>
<evidence type="ECO:0000313" key="4">
    <source>
        <dbReference type="EMBL" id="KAH7443891.1"/>
    </source>
</evidence>
<dbReference type="Proteomes" id="UP000825935">
    <property type="component" value="Chromosome 2"/>
</dbReference>
<dbReference type="InterPro" id="IPR014710">
    <property type="entry name" value="RmlC-like_jellyroll"/>
</dbReference>
<dbReference type="Gene3D" id="2.60.120.10">
    <property type="entry name" value="Jelly Rolls"/>
    <property type="match status" value="2"/>
</dbReference>
<feature type="signal peptide" evidence="2">
    <location>
        <begin position="1"/>
        <end position="18"/>
    </location>
</feature>
<dbReference type="PANTHER" id="PTHR31189">
    <property type="entry name" value="OS03G0336100 PROTEIN-RELATED"/>
    <property type="match status" value="1"/>
</dbReference>
<dbReference type="SUPFAM" id="SSF51182">
    <property type="entry name" value="RmlC-like cupins"/>
    <property type="match status" value="1"/>
</dbReference>
<evidence type="ECO:0000259" key="3">
    <source>
        <dbReference type="SMART" id="SM00835"/>
    </source>
</evidence>
<evidence type="ECO:0000256" key="1">
    <source>
        <dbReference type="SAM" id="MobiDB-lite"/>
    </source>
</evidence>
<evidence type="ECO:0000256" key="2">
    <source>
        <dbReference type="SAM" id="SignalP"/>
    </source>
</evidence>